<dbReference type="OrthoDB" id="567788at2759"/>
<dbReference type="GO" id="GO:0009617">
    <property type="term" value="P:response to bacterium"/>
    <property type="evidence" value="ECO:0007669"/>
    <property type="project" value="InterPro"/>
</dbReference>
<evidence type="ECO:0000256" key="4">
    <source>
        <dbReference type="ARBA" id="ARBA00022989"/>
    </source>
</evidence>
<keyword evidence="2 6" id="KW-0812">Transmembrane</keyword>
<name>A0A7J7NM21_9MAGN</name>
<organism evidence="8 9">
    <name type="scientific">Kingdonia uniflora</name>
    <dbReference type="NCBI Taxonomy" id="39325"/>
    <lineage>
        <taxon>Eukaryota</taxon>
        <taxon>Viridiplantae</taxon>
        <taxon>Streptophyta</taxon>
        <taxon>Embryophyta</taxon>
        <taxon>Tracheophyta</taxon>
        <taxon>Spermatophyta</taxon>
        <taxon>Magnoliopsida</taxon>
        <taxon>Ranunculales</taxon>
        <taxon>Circaeasteraceae</taxon>
        <taxon>Kingdonia</taxon>
    </lineage>
</organism>
<dbReference type="PROSITE" id="PS50845">
    <property type="entry name" value="RETICULON"/>
    <property type="match status" value="1"/>
</dbReference>
<dbReference type="InterPro" id="IPR003388">
    <property type="entry name" value="Reticulon"/>
</dbReference>
<evidence type="ECO:0000313" key="8">
    <source>
        <dbReference type="EMBL" id="KAF6168281.1"/>
    </source>
</evidence>
<dbReference type="EMBL" id="JACGCM010000698">
    <property type="protein sequence ID" value="KAF6168281.1"/>
    <property type="molecule type" value="Genomic_DNA"/>
</dbReference>
<keyword evidence="5 6" id="KW-0472">Membrane</keyword>
<dbReference type="Proteomes" id="UP000541444">
    <property type="component" value="Unassembled WGS sequence"/>
</dbReference>
<evidence type="ECO:0000256" key="6">
    <source>
        <dbReference type="RuleBase" id="RU363132"/>
    </source>
</evidence>
<keyword evidence="3 6" id="KW-0256">Endoplasmic reticulum</keyword>
<dbReference type="GO" id="GO:0005789">
    <property type="term" value="C:endoplasmic reticulum membrane"/>
    <property type="evidence" value="ECO:0007669"/>
    <property type="project" value="UniProtKB-SubCell"/>
</dbReference>
<proteinExistence type="predicted"/>
<evidence type="ECO:0000313" key="9">
    <source>
        <dbReference type="Proteomes" id="UP000541444"/>
    </source>
</evidence>
<evidence type="ECO:0000256" key="5">
    <source>
        <dbReference type="ARBA" id="ARBA00023136"/>
    </source>
</evidence>
<feature type="transmembrane region" description="Helical" evidence="6">
    <location>
        <begin position="57"/>
        <end position="74"/>
    </location>
</feature>
<evidence type="ECO:0000256" key="2">
    <source>
        <dbReference type="ARBA" id="ARBA00022692"/>
    </source>
</evidence>
<dbReference type="Pfam" id="PF02453">
    <property type="entry name" value="Reticulon"/>
    <property type="match status" value="1"/>
</dbReference>
<sequence length="166" mass="18831">MDWLFGRQKPVHNLLFGLVAADVLLWRNKKISASILTGSITIWILFEWVSYHFLSHIFISLIIGMVAQFLWSNVHADLMNRSPSQVLHIVLPDKLFVNIAITIGAKVNFFLALLQNVASGGNLKQFLVDVLSLLVAAVIGSWYNFLTILYITKRSIFFYLYGVGFI</sequence>
<comment type="subcellular location">
    <subcellularLocation>
        <location evidence="1 6">Endoplasmic reticulum membrane</location>
        <topology evidence="1 6">Multi-pass membrane protein</topology>
    </subcellularLocation>
</comment>
<evidence type="ECO:0000256" key="1">
    <source>
        <dbReference type="ARBA" id="ARBA00004477"/>
    </source>
</evidence>
<feature type="transmembrane region" description="Helical" evidence="6">
    <location>
        <begin position="95"/>
        <end position="114"/>
    </location>
</feature>
<reference evidence="8 9" key="1">
    <citation type="journal article" date="2020" name="IScience">
        <title>Genome Sequencing of the Endangered Kingdonia uniflora (Circaeasteraceae, Ranunculales) Reveals Potential Mechanisms of Evolutionary Specialization.</title>
        <authorList>
            <person name="Sun Y."/>
            <person name="Deng T."/>
            <person name="Zhang A."/>
            <person name="Moore M.J."/>
            <person name="Landis J.B."/>
            <person name="Lin N."/>
            <person name="Zhang H."/>
            <person name="Zhang X."/>
            <person name="Huang J."/>
            <person name="Zhang X."/>
            <person name="Sun H."/>
            <person name="Wang H."/>
        </authorList>
    </citation>
    <scope>NUCLEOTIDE SEQUENCE [LARGE SCALE GENOMIC DNA]</scope>
    <source>
        <strain evidence="8">TB1705</strain>
        <tissue evidence="8">Leaf</tissue>
    </source>
</reference>
<dbReference type="PANTHER" id="PTHR10994:SF62">
    <property type="entry name" value="RETICULON-LIKE PROTEIN B8"/>
    <property type="match status" value="1"/>
</dbReference>
<dbReference type="InterPro" id="IPR045064">
    <property type="entry name" value="Reticulon-like"/>
</dbReference>
<evidence type="ECO:0000259" key="7">
    <source>
        <dbReference type="PROSITE" id="PS50845"/>
    </source>
</evidence>
<comment type="caution">
    <text evidence="8">The sequence shown here is derived from an EMBL/GenBank/DDBJ whole genome shotgun (WGS) entry which is preliminary data.</text>
</comment>
<protein>
    <recommendedName>
        <fullName evidence="6">Reticulon-like protein</fullName>
    </recommendedName>
</protein>
<accession>A0A7J7NM21</accession>
<dbReference type="AlphaFoldDB" id="A0A7J7NM21"/>
<evidence type="ECO:0000256" key="3">
    <source>
        <dbReference type="ARBA" id="ARBA00022824"/>
    </source>
</evidence>
<feature type="domain" description="Reticulon" evidence="7">
    <location>
        <begin position="20"/>
        <end position="157"/>
    </location>
</feature>
<keyword evidence="9" id="KW-1185">Reference proteome</keyword>
<gene>
    <name evidence="8" type="ORF">GIB67_014516</name>
</gene>
<dbReference type="PANTHER" id="PTHR10994">
    <property type="entry name" value="RETICULON"/>
    <property type="match status" value="1"/>
</dbReference>
<feature type="transmembrane region" description="Helical" evidence="6">
    <location>
        <begin position="126"/>
        <end position="151"/>
    </location>
</feature>
<keyword evidence="4 6" id="KW-1133">Transmembrane helix</keyword>